<feature type="DNA-binding region" description="H-T-H motif" evidence="2">
    <location>
        <begin position="114"/>
        <end position="133"/>
    </location>
</feature>
<dbReference type="Pfam" id="PF00440">
    <property type="entry name" value="TetR_N"/>
    <property type="match status" value="1"/>
</dbReference>
<keyword evidence="5" id="KW-1185">Reference proteome</keyword>
<accession>A0AAD1M4E8</accession>
<dbReference type="PANTHER" id="PTHR30055">
    <property type="entry name" value="HTH-TYPE TRANSCRIPTIONAL REGULATOR RUTR"/>
    <property type="match status" value="1"/>
</dbReference>
<dbReference type="SUPFAM" id="SSF46689">
    <property type="entry name" value="Homeodomain-like"/>
    <property type="match status" value="1"/>
</dbReference>
<dbReference type="EMBL" id="AP022560">
    <property type="protein sequence ID" value="BBW99640.1"/>
    <property type="molecule type" value="Genomic_DNA"/>
</dbReference>
<dbReference type="Gene3D" id="1.10.357.10">
    <property type="entry name" value="Tetracycline Repressor, domain 2"/>
    <property type="match status" value="1"/>
</dbReference>
<dbReference type="InterPro" id="IPR050109">
    <property type="entry name" value="HTH-type_TetR-like_transc_reg"/>
</dbReference>
<dbReference type="PROSITE" id="PS50977">
    <property type="entry name" value="HTH_TETR_2"/>
    <property type="match status" value="1"/>
</dbReference>
<evidence type="ECO:0000313" key="4">
    <source>
        <dbReference type="EMBL" id="BBW99640.1"/>
    </source>
</evidence>
<feature type="domain" description="HTH tetR-type" evidence="3">
    <location>
        <begin position="91"/>
        <end position="151"/>
    </location>
</feature>
<dbReference type="Proteomes" id="UP000466681">
    <property type="component" value="Chromosome"/>
</dbReference>
<dbReference type="Pfam" id="PF21306">
    <property type="entry name" value="TetR_C_40"/>
    <property type="match status" value="1"/>
</dbReference>
<dbReference type="InterPro" id="IPR009057">
    <property type="entry name" value="Homeodomain-like_sf"/>
</dbReference>
<dbReference type="PANTHER" id="PTHR30055:SF226">
    <property type="entry name" value="HTH-TYPE TRANSCRIPTIONAL REGULATOR PKSA"/>
    <property type="match status" value="1"/>
</dbReference>
<evidence type="ECO:0000256" key="2">
    <source>
        <dbReference type="PROSITE-ProRule" id="PRU00335"/>
    </source>
</evidence>
<proteinExistence type="predicted"/>
<dbReference type="InterPro" id="IPR001647">
    <property type="entry name" value="HTH_TetR"/>
</dbReference>
<reference evidence="4 5" key="1">
    <citation type="journal article" date="2019" name="Emerg. Microbes Infect.">
        <title>Comprehensive subspecies identification of 175 nontuberculous mycobacteria species based on 7547 genomic profiles.</title>
        <authorList>
            <person name="Matsumoto Y."/>
            <person name="Kinjo T."/>
            <person name="Motooka D."/>
            <person name="Nabeya D."/>
            <person name="Jung N."/>
            <person name="Uechi K."/>
            <person name="Horii T."/>
            <person name="Iida T."/>
            <person name="Fujita J."/>
            <person name="Nakamura S."/>
        </authorList>
    </citation>
    <scope>NUCLEOTIDE SEQUENCE [LARGE SCALE GENOMIC DNA]</scope>
    <source>
        <strain evidence="4 5">JCM 6375</strain>
    </source>
</reference>
<dbReference type="GO" id="GO:0000976">
    <property type="term" value="F:transcription cis-regulatory region binding"/>
    <property type="evidence" value="ECO:0007669"/>
    <property type="project" value="TreeGrafter"/>
</dbReference>
<name>A0AAD1M4E8_9MYCO</name>
<evidence type="ECO:0000259" key="3">
    <source>
        <dbReference type="PROSITE" id="PS50977"/>
    </source>
</evidence>
<dbReference type="InterPro" id="IPR049513">
    <property type="entry name" value="TetR_C_40"/>
</dbReference>
<protein>
    <recommendedName>
        <fullName evidence="3">HTH tetR-type domain-containing protein</fullName>
    </recommendedName>
</protein>
<dbReference type="AlphaFoldDB" id="A0AAD1M4E8"/>
<dbReference type="GO" id="GO:0003700">
    <property type="term" value="F:DNA-binding transcription factor activity"/>
    <property type="evidence" value="ECO:0007669"/>
    <property type="project" value="TreeGrafter"/>
</dbReference>
<organism evidence="4 5">
    <name type="scientific">Mycolicibacterium moriokaense</name>
    <dbReference type="NCBI Taxonomy" id="39691"/>
    <lineage>
        <taxon>Bacteria</taxon>
        <taxon>Bacillati</taxon>
        <taxon>Actinomycetota</taxon>
        <taxon>Actinomycetes</taxon>
        <taxon>Mycobacteriales</taxon>
        <taxon>Mycobacteriaceae</taxon>
        <taxon>Mycolicibacterium</taxon>
    </lineage>
</organism>
<dbReference type="PRINTS" id="PR00455">
    <property type="entry name" value="HTHTETR"/>
</dbReference>
<dbReference type="KEGG" id="mmor:MMOR_05770"/>
<keyword evidence="1 2" id="KW-0238">DNA-binding</keyword>
<evidence type="ECO:0000313" key="5">
    <source>
        <dbReference type="Proteomes" id="UP000466681"/>
    </source>
</evidence>
<sequence length="285" mass="31183">MDRVRIPGLTGLRQRKQQIRGARMSMNSHVAQPLSLNLCAPAQRYSRHGRFHTVTARERSINAEYLFIRENAPMDPEKSAAGLTRTQRQQQRTRRRLLDAGRDLIAAKGVVGLRVQDVTERADVALGSFYNYFASKDVLVQAVISETLSDLAVETVTGLDDDADPAETVAMATLRVVGLARREPDLARLIVNIAHSEALFSDAVHPPARMAVERGVVSGRFVVANVEVLLTAVIGGAFALIREILDGRHGPNPEAAFARHVLCSLGIRPDEALALVTQVAEKLND</sequence>
<evidence type="ECO:0000256" key="1">
    <source>
        <dbReference type="ARBA" id="ARBA00023125"/>
    </source>
</evidence>
<gene>
    <name evidence="4" type="ORF">MMOR_05770</name>
</gene>